<accession>A0A3E1NN33</accession>
<dbReference type="Proteomes" id="UP000261174">
    <property type="component" value="Unassembled WGS sequence"/>
</dbReference>
<dbReference type="AlphaFoldDB" id="A0A3E1NN33"/>
<gene>
    <name evidence="1" type="ORF">DXN04_33665</name>
</gene>
<protein>
    <submittedName>
        <fullName evidence="1">Uncharacterized protein</fullName>
    </submittedName>
</protein>
<evidence type="ECO:0000313" key="1">
    <source>
        <dbReference type="EMBL" id="RFM29234.1"/>
    </source>
</evidence>
<name>A0A3E1NN33_9BACT</name>
<reference evidence="1 2" key="1">
    <citation type="submission" date="2018-08" db="EMBL/GenBank/DDBJ databases">
        <title>Chitinophaga sp. K20C18050901, a novel bacterium isolated from forest soil.</title>
        <authorList>
            <person name="Wang C."/>
        </authorList>
    </citation>
    <scope>NUCLEOTIDE SEQUENCE [LARGE SCALE GENOMIC DNA]</scope>
    <source>
        <strain evidence="1 2">K20C18050901</strain>
    </source>
</reference>
<proteinExistence type="predicted"/>
<organism evidence="1 2">
    <name type="scientific">Chitinophaga silvisoli</name>
    <dbReference type="NCBI Taxonomy" id="2291814"/>
    <lineage>
        <taxon>Bacteria</taxon>
        <taxon>Pseudomonadati</taxon>
        <taxon>Bacteroidota</taxon>
        <taxon>Chitinophagia</taxon>
        <taxon>Chitinophagales</taxon>
        <taxon>Chitinophagaceae</taxon>
        <taxon>Chitinophaga</taxon>
    </lineage>
</organism>
<dbReference type="EMBL" id="QTJV01000029">
    <property type="protein sequence ID" value="RFM29234.1"/>
    <property type="molecule type" value="Genomic_DNA"/>
</dbReference>
<keyword evidence="2" id="KW-1185">Reference proteome</keyword>
<sequence>MEVVLSFYPTVLNYVNKRSDKFIENIHIEEQIWINAVKIALHEYFYMIEKEILKDDTYSDKILTRYITVWNEIK</sequence>
<evidence type="ECO:0000313" key="2">
    <source>
        <dbReference type="Proteomes" id="UP000261174"/>
    </source>
</evidence>
<comment type="caution">
    <text evidence="1">The sequence shown here is derived from an EMBL/GenBank/DDBJ whole genome shotgun (WGS) entry which is preliminary data.</text>
</comment>